<dbReference type="AlphaFoldDB" id="A0A8H7WIF4"/>
<comment type="caution">
    <text evidence="3">The sequence shown here is derived from an EMBL/GenBank/DDBJ whole genome shotgun (WGS) entry which is preliminary data.</text>
</comment>
<proteinExistence type="predicted"/>
<sequence length="269" mass="31342">MACTTVETFYRLLEEMTPAGIPWKTICYIIIWLTQPYEFHSIGEDAFVYNPGHHSPDEVRFYAHRARIIQTHFEKRTRAQTREHLQQAELEKLQRDQRWHSDCKKYFSNPINIEAGLPYILDLVDEDCKPSSLVVEALPPFDDVCSICLDSLEKESEDNQNVARKLPCNHHFHHDCIVNWLGFGMFDPNEPGTDQDINKGISDIRCPTCRRYFGPVVFKTDGGEPVYRWYPTELRYWQIGGHIPFPSYGGCRKAVFKTGQEPDRWGDLL</sequence>
<dbReference type="GO" id="GO:0061630">
    <property type="term" value="F:ubiquitin protein ligase activity"/>
    <property type="evidence" value="ECO:0007669"/>
    <property type="project" value="TreeGrafter"/>
</dbReference>
<evidence type="ECO:0000256" key="1">
    <source>
        <dbReference type="PROSITE-ProRule" id="PRU00175"/>
    </source>
</evidence>
<dbReference type="Pfam" id="PF13639">
    <property type="entry name" value="zf-RING_2"/>
    <property type="match status" value="1"/>
</dbReference>
<accession>A0A8H7WIF4</accession>
<dbReference type="InterPro" id="IPR051826">
    <property type="entry name" value="E3_ubiquitin-ligase_domain"/>
</dbReference>
<organism evidence="3 4">
    <name type="scientific">Cadophora malorum</name>
    <dbReference type="NCBI Taxonomy" id="108018"/>
    <lineage>
        <taxon>Eukaryota</taxon>
        <taxon>Fungi</taxon>
        <taxon>Dikarya</taxon>
        <taxon>Ascomycota</taxon>
        <taxon>Pezizomycotina</taxon>
        <taxon>Leotiomycetes</taxon>
        <taxon>Helotiales</taxon>
        <taxon>Ploettnerulaceae</taxon>
        <taxon>Cadophora</taxon>
    </lineage>
</organism>
<dbReference type="InterPro" id="IPR001841">
    <property type="entry name" value="Znf_RING"/>
</dbReference>
<name>A0A8H7WIF4_9HELO</name>
<dbReference type="GO" id="GO:0006511">
    <property type="term" value="P:ubiquitin-dependent protein catabolic process"/>
    <property type="evidence" value="ECO:0007669"/>
    <property type="project" value="TreeGrafter"/>
</dbReference>
<evidence type="ECO:0000259" key="2">
    <source>
        <dbReference type="PROSITE" id="PS50089"/>
    </source>
</evidence>
<evidence type="ECO:0000313" key="4">
    <source>
        <dbReference type="Proteomes" id="UP000664132"/>
    </source>
</evidence>
<evidence type="ECO:0000313" key="3">
    <source>
        <dbReference type="EMBL" id="KAG4425440.1"/>
    </source>
</evidence>
<dbReference type="SMART" id="SM00184">
    <property type="entry name" value="RING"/>
    <property type="match status" value="1"/>
</dbReference>
<dbReference type="Proteomes" id="UP000664132">
    <property type="component" value="Unassembled WGS sequence"/>
</dbReference>
<dbReference type="PROSITE" id="PS50089">
    <property type="entry name" value="ZF_RING_2"/>
    <property type="match status" value="1"/>
</dbReference>
<reference evidence="3" key="1">
    <citation type="submission" date="2021-02" db="EMBL/GenBank/DDBJ databases">
        <title>Genome sequence Cadophora malorum strain M34.</title>
        <authorList>
            <person name="Stefanovic E."/>
            <person name="Vu D."/>
            <person name="Scully C."/>
            <person name="Dijksterhuis J."/>
            <person name="Roader J."/>
            <person name="Houbraken J."/>
        </authorList>
    </citation>
    <scope>NUCLEOTIDE SEQUENCE</scope>
    <source>
        <strain evidence="3">M34</strain>
    </source>
</reference>
<dbReference type="PANTHER" id="PTHR22765">
    <property type="entry name" value="RING FINGER AND PROTEASE ASSOCIATED DOMAIN-CONTAINING"/>
    <property type="match status" value="1"/>
</dbReference>
<dbReference type="Gene3D" id="3.30.40.10">
    <property type="entry name" value="Zinc/RING finger domain, C3HC4 (zinc finger)"/>
    <property type="match status" value="1"/>
</dbReference>
<protein>
    <recommendedName>
        <fullName evidence="2">RING-type domain-containing protein</fullName>
    </recommendedName>
</protein>
<dbReference type="GO" id="GO:0008270">
    <property type="term" value="F:zinc ion binding"/>
    <property type="evidence" value="ECO:0007669"/>
    <property type="project" value="UniProtKB-KW"/>
</dbReference>
<dbReference type="InterPro" id="IPR013083">
    <property type="entry name" value="Znf_RING/FYVE/PHD"/>
</dbReference>
<dbReference type="EMBL" id="JAFJYH010000010">
    <property type="protein sequence ID" value="KAG4425440.1"/>
    <property type="molecule type" value="Genomic_DNA"/>
</dbReference>
<keyword evidence="1" id="KW-0862">Zinc</keyword>
<feature type="domain" description="RING-type" evidence="2">
    <location>
        <begin position="145"/>
        <end position="210"/>
    </location>
</feature>
<gene>
    <name evidence="3" type="ORF">IFR04_001359</name>
</gene>
<keyword evidence="4" id="KW-1185">Reference proteome</keyword>
<keyword evidence="1" id="KW-0479">Metal-binding</keyword>
<dbReference type="SUPFAM" id="SSF57850">
    <property type="entry name" value="RING/U-box"/>
    <property type="match status" value="1"/>
</dbReference>
<keyword evidence="1" id="KW-0863">Zinc-finger</keyword>
<dbReference type="OrthoDB" id="3543757at2759"/>